<feature type="domain" description="Chitin-binding type-4" evidence="2">
    <location>
        <begin position="20"/>
        <end position="204"/>
    </location>
</feature>
<reference evidence="3" key="1">
    <citation type="submission" date="2022-01" db="EMBL/GenBank/DDBJ databases">
        <authorList>
            <person name="King R."/>
        </authorList>
    </citation>
    <scope>NUCLEOTIDE SEQUENCE</scope>
</reference>
<evidence type="ECO:0000256" key="1">
    <source>
        <dbReference type="SAM" id="SignalP"/>
    </source>
</evidence>
<evidence type="ECO:0000313" key="3">
    <source>
        <dbReference type="EMBL" id="CAH1101291.1"/>
    </source>
</evidence>
<dbReference type="Pfam" id="PF03067">
    <property type="entry name" value="LPMO_10"/>
    <property type="match status" value="1"/>
</dbReference>
<evidence type="ECO:0000313" key="4">
    <source>
        <dbReference type="Proteomes" id="UP001153636"/>
    </source>
</evidence>
<keyword evidence="1" id="KW-0732">Signal</keyword>
<gene>
    <name evidence="3" type="ORF">PSYICH_LOCUS2390</name>
</gene>
<dbReference type="OrthoDB" id="64893at2759"/>
<keyword evidence="4" id="KW-1185">Reference proteome</keyword>
<proteinExistence type="predicted"/>
<protein>
    <recommendedName>
        <fullName evidence="2">Chitin-binding type-4 domain-containing protein</fullName>
    </recommendedName>
</protein>
<feature type="chain" id="PRO_5040508822" description="Chitin-binding type-4 domain-containing protein" evidence="1">
    <location>
        <begin position="20"/>
        <end position="211"/>
    </location>
</feature>
<dbReference type="InterPro" id="IPR004302">
    <property type="entry name" value="Cellulose/chitin-bd_N"/>
</dbReference>
<accession>A0A9P0CNF7</accession>
<dbReference type="Proteomes" id="UP001153636">
    <property type="component" value="Chromosome 11"/>
</dbReference>
<feature type="signal peptide" evidence="1">
    <location>
        <begin position="1"/>
        <end position="19"/>
    </location>
</feature>
<dbReference type="AlphaFoldDB" id="A0A9P0CNF7"/>
<organism evidence="3 4">
    <name type="scientific">Psylliodes chrysocephalus</name>
    <dbReference type="NCBI Taxonomy" id="3402493"/>
    <lineage>
        <taxon>Eukaryota</taxon>
        <taxon>Metazoa</taxon>
        <taxon>Ecdysozoa</taxon>
        <taxon>Arthropoda</taxon>
        <taxon>Hexapoda</taxon>
        <taxon>Insecta</taxon>
        <taxon>Pterygota</taxon>
        <taxon>Neoptera</taxon>
        <taxon>Endopterygota</taxon>
        <taxon>Coleoptera</taxon>
        <taxon>Polyphaga</taxon>
        <taxon>Cucujiformia</taxon>
        <taxon>Chrysomeloidea</taxon>
        <taxon>Chrysomelidae</taxon>
        <taxon>Galerucinae</taxon>
        <taxon>Alticini</taxon>
        <taxon>Psylliodes</taxon>
    </lineage>
</organism>
<name>A0A9P0CNF7_9CUCU</name>
<evidence type="ECO:0000259" key="2">
    <source>
        <dbReference type="Pfam" id="PF03067"/>
    </source>
</evidence>
<sequence length="211" mass="23351">MVKGLILVFVVYLVKDISGHGMMLDPPGRSSMWRFNHSVTPNYRDNENFCGGAYVQNELNGGMCGVCGDPFTDPHPQNNANTGLYGTGIIAHTYKPGQVVEVGVLLTANHLGTFSYSLCVLPDVNSPEPENCFNDLLLEDGSSHYTITAEDIMIKNKVRLPEITCERCVLRWTYRCGNNWGMCDDGIWRPGCGPQEHFRSCSDIAIIPSET</sequence>
<dbReference type="EMBL" id="OV651823">
    <property type="protein sequence ID" value="CAH1101291.1"/>
    <property type="molecule type" value="Genomic_DNA"/>
</dbReference>